<dbReference type="InterPro" id="IPR006597">
    <property type="entry name" value="Sel1-like"/>
</dbReference>
<dbReference type="InterPro" id="IPR011600">
    <property type="entry name" value="Pept_C14_caspase"/>
</dbReference>
<dbReference type="Pfam" id="PF08238">
    <property type="entry name" value="Sel1"/>
    <property type="match status" value="4"/>
</dbReference>
<evidence type="ECO:0000256" key="1">
    <source>
        <dbReference type="SAM" id="SignalP"/>
    </source>
</evidence>
<dbReference type="InterPro" id="IPR001309">
    <property type="entry name" value="Pept_C14_p20"/>
</dbReference>
<dbReference type="PANTHER" id="PTHR22576:SF37">
    <property type="entry name" value="MUCOSA-ASSOCIATED LYMPHOID TISSUE LYMPHOMA TRANSLOCATION PROTEIN 1"/>
    <property type="match status" value="1"/>
</dbReference>
<dbReference type="SUPFAM" id="SSF52129">
    <property type="entry name" value="Caspase-like"/>
    <property type="match status" value="1"/>
</dbReference>
<reference evidence="3 4" key="1">
    <citation type="submission" date="2016-10" db="EMBL/GenBank/DDBJ databases">
        <authorList>
            <person name="de Groot N.N."/>
        </authorList>
    </citation>
    <scope>NUCLEOTIDE SEQUENCE [LARGE SCALE GENOMIC DNA]</scope>
    <source>
        <strain evidence="3 4">DSM 25294</strain>
    </source>
</reference>
<dbReference type="Gene3D" id="1.25.40.10">
    <property type="entry name" value="Tetratricopeptide repeat domain"/>
    <property type="match status" value="1"/>
</dbReference>
<dbReference type="AlphaFoldDB" id="A0A1G8PHK6"/>
<dbReference type="SMART" id="SM00671">
    <property type="entry name" value="SEL1"/>
    <property type="match status" value="3"/>
</dbReference>
<dbReference type="PROSITE" id="PS50208">
    <property type="entry name" value="CASPASE_P20"/>
    <property type="match status" value="1"/>
</dbReference>
<dbReference type="InterPro" id="IPR052039">
    <property type="entry name" value="Caspase-related_regulators"/>
</dbReference>
<dbReference type="PANTHER" id="PTHR22576">
    <property type="entry name" value="MUCOSA ASSOCIATED LYMPHOID TISSUE LYMPHOMA TRANSLOCATION PROTEIN 1/PARACASPASE"/>
    <property type="match status" value="1"/>
</dbReference>
<feature type="domain" description="Caspase family p20" evidence="2">
    <location>
        <begin position="41"/>
        <end position="118"/>
    </location>
</feature>
<sequence length="795" mass="85949">MSRWRTRTLTVPFAVCAVLSAGVLQAQTLGSARPDTGRAIPSRVAIVVGNQDYETVTDLANARGDARDMADLLRSFRFNVFDGYDLDKRGFEELLRQALLNTPMGSDVVFYYAGHGIQIGRRNYLLPVDAAFASIYDVPLETMTLDRVVETLSSRASAHVAILDSCRDNPFPDIRLAADLDANLFETKSGFDIFSTPLNSLIAYSTSPGGVAMDGNEGGNSPYTLAILDAARTMPNENVQSLFPVVRQSVHDATGGKQVPWESSTLVRPFFLTPAVDTVDAEEPAAAGGVGSVDRGMVIAAESDAPIALPRVELDIEKRFDRRVDIGDALQAQFGQPFQTAELVTPPGNGILSYGQGSVIAGRMIYGAEISDIRATELDGHSVSDSFSVLLGFADGSERQVDVDLTLTVDACDLEMGDALDLGGIGVYRLANEIDVAAGLKACEAAVQSDPENGRFLYQLGRAQQSAGMLPEAFANFEAAAEAGHVRALNALSILFDTKRMDREATGIPYDPEMALDLLERGTATGDPYPMHRLGQKLLRNGETAQERRRGFELMEHAIELGHTFAMNELGIYFLTKDTDHYLPERGMRYLRASELHQDIYGYHNLGYVALQGMDGNAPDFDTAFDYFQKSTEGGHPQGPSMIARMILRGQHGEVDTAEAIRWYDMSLVRGDAWGGTNAATVILQGKVPGKGAADAALRAAKAAHLANSSAAEKARERLSEVSDNDRNLALQMILGEIGHPVGLDGAIGAQTLRALETASNAVGVGYDPGNTPEERLLFAARVYWAHNPVRFDLF</sequence>
<keyword evidence="1" id="KW-0732">Signal</keyword>
<protein>
    <submittedName>
        <fullName evidence="3">Sel1 repeat-containing protein</fullName>
    </submittedName>
</protein>
<dbReference type="Gene3D" id="3.40.50.1460">
    <property type="match status" value="1"/>
</dbReference>
<dbReference type="SUPFAM" id="SSF81901">
    <property type="entry name" value="HCP-like"/>
    <property type="match status" value="1"/>
</dbReference>
<dbReference type="STRING" id="571298.SAMN04488026_10094"/>
<organism evidence="3 4">
    <name type="scientific">Aliiruegeria lutimaris</name>
    <dbReference type="NCBI Taxonomy" id="571298"/>
    <lineage>
        <taxon>Bacteria</taxon>
        <taxon>Pseudomonadati</taxon>
        <taxon>Pseudomonadota</taxon>
        <taxon>Alphaproteobacteria</taxon>
        <taxon>Rhodobacterales</taxon>
        <taxon>Roseobacteraceae</taxon>
        <taxon>Aliiruegeria</taxon>
    </lineage>
</organism>
<dbReference type="Proteomes" id="UP000199382">
    <property type="component" value="Unassembled WGS sequence"/>
</dbReference>
<gene>
    <name evidence="3" type="ORF">SAMN04488026_10094</name>
</gene>
<dbReference type="InterPro" id="IPR029030">
    <property type="entry name" value="Caspase-like_dom_sf"/>
</dbReference>
<dbReference type="SUPFAM" id="SSF48452">
    <property type="entry name" value="TPR-like"/>
    <property type="match status" value="1"/>
</dbReference>
<proteinExistence type="predicted"/>
<dbReference type="GO" id="GO:0006508">
    <property type="term" value="P:proteolysis"/>
    <property type="evidence" value="ECO:0007669"/>
    <property type="project" value="InterPro"/>
</dbReference>
<dbReference type="InterPro" id="IPR011990">
    <property type="entry name" value="TPR-like_helical_dom_sf"/>
</dbReference>
<dbReference type="EMBL" id="FNEK01000009">
    <property type="protein sequence ID" value="SDI91922.1"/>
    <property type="molecule type" value="Genomic_DNA"/>
</dbReference>
<evidence type="ECO:0000313" key="4">
    <source>
        <dbReference type="Proteomes" id="UP000199382"/>
    </source>
</evidence>
<evidence type="ECO:0000313" key="3">
    <source>
        <dbReference type="EMBL" id="SDI91922.1"/>
    </source>
</evidence>
<dbReference type="GO" id="GO:0004197">
    <property type="term" value="F:cysteine-type endopeptidase activity"/>
    <property type="evidence" value="ECO:0007669"/>
    <property type="project" value="InterPro"/>
</dbReference>
<feature type="chain" id="PRO_5011678441" evidence="1">
    <location>
        <begin position="27"/>
        <end position="795"/>
    </location>
</feature>
<evidence type="ECO:0000259" key="2">
    <source>
        <dbReference type="PROSITE" id="PS50208"/>
    </source>
</evidence>
<accession>A0A1G8PHK6</accession>
<feature type="signal peptide" evidence="1">
    <location>
        <begin position="1"/>
        <end position="26"/>
    </location>
</feature>
<name>A0A1G8PHK6_9RHOB</name>
<keyword evidence="4" id="KW-1185">Reference proteome</keyword>
<dbReference type="RefSeq" id="WP_170844465.1">
    <property type="nucleotide sequence ID" value="NZ_FNEK01000009.1"/>
</dbReference>
<dbReference type="Pfam" id="PF00656">
    <property type="entry name" value="Peptidase_C14"/>
    <property type="match status" value="1"/>
</dbReference>